<dbReference type="EMBL" id="BK016023">
    <property type="protein sequence ID" value="DAF90196.1"/>
    <property type="molecule type" value="Genomic_DNA"/>
</dbReference>
<dbReference type="GO" id="GO:0008170">
    <property type="term" value="F:N-methyltransferase activity"/>
    <property type="evidence" value="ECO:0007669"/>
    <property type="project" value="InterPro"/>
</dbReference>
<dbReference type="InterPro" id="IPR002941">
    <property type="entry name" value="DNA_methylase_N4/N6"/>
</dbReference>
<evidence type="ECO:0000256" key="2">
    <source>
        <dbReference type="ARBA" id="ARBA00022679"/>
    </source>
</evidence>
<dbReference type="InterPro" id="IPR029063">
    <property type="entry name" value="SAM-dependent_MTases_sf"/>
</dbReference>
<keyword evidence="1 5" id="KW-0489">Methyltransferase</keyword>
<accession>A0A8S5U6X6</accession>
<feature type="domain" description="DNA methylase N-4/N-6" evidence="4">
    <location>
        <begin position="23"/>
        <end position="238"/>
    </location>
</feature>
<evidence type="ECO:0000256" key="3">
    <source>
        <dbReference type="SAM" id="MobiDB-lite"/>
    </source>
</evidence>
<sequence length="248" mass="28579">MNGPTLLCGDCLELMSRIPDGSIDMALSDLPYGTTRCRWDTPINLQELWKQYRRVVKKNGAIVLFSAQPFTTELISSNKAMYRYEWIWKKTQPSGFMNAKKMPLRIHENIEIFYRKPPTYNPQMTHGHQRKTATAYGTRESDGSSCYGREERNYTYDSTDRYPVDVLQYSTGDKTKRLHPTQKPVDLLEYLVKTYTNPGETVLDNCMGAGSTGVACLNTGREFVGIELDPEYYQIAKERIEQHVENIF</sequence>
<dbReference type="InterPro" id="IPR001091">
    <property type="entry name" value="RM_Methyltransferase"/>
</dbReference>
<evidence type="ECO:0000259" key="4">
    <source>
        <dbReference type="Pfam" id="PF01555"/>
    </source>
</evidence>
<keyword evidence="2" id="KW-0808">Transferase</keyword>
<feature type="region of interest" description="Disordered" evidence="3">
    <location>
        <begin position="121"/>
        <end position="150"/>
    </location>
</feature>
<dbReference type="PRINTS" id="PR00508">
    <property type="entry name" value="S21N4MTFRASE"/>
</dbReference>
<dbReference type="Pfam" id="PF01555">
    <property type="entry name" value="N6_N4_Mtase"/>
    <property type="match status" value="1"/>
</dbReference>
<name>A0A8S5U6X6_9CAUD</name>
<dbReference type="GO" id="GO:0003677">
    <property type="term" value="F:DNA binding"/>
    <property type="evidence" value="ECO:0007669"/>
    <property type="project" value="InterPro"/>
</dbReference>
<evidence type="ECO:0000313" key="5">
    <source>
        <dbReference type="EMBL" id="DAF90196.1"/>
    </source>
</evidence>
<organism evidence="5">
    <name type="scientific">Myoviridae sp. ct3Oc10</name>
    <dbReference type="NCBI Taxonomy" id="2825025"/>
    <lineage>
        <taxon>Viruses</taxon>
        <taxon>Duplodnaviria</taxon>
        <taxon>Heunggongvirae</taxon>
        <taxon>Uroviricota</taxon>
        <taxon>Caudoviricetes</taxon>
    </lineage>
</organism>
<dbReference type="GO" id="GO:0032259">
    <property type="term" value="P:methylation"/>
    <property type="evidence" value="ECO:0007669"/>
    <property type="project" value="UniProtKB-KW"/>
</dbReference>
<reference evidence="5" key="1">
    <citation type="journal article" date="2021" name="Proc. Natl. Acad. Sci. U.S.A.">
        <title>A Catalog of Tens of Thousands of Viruses from Human Metagenomes Reveals Hidden Associations with Chronic Diseases.</title>
        <authorList>
            <person name="Tisza M.J."/>
            <person name="Buck C.B."/>
        </authorList>
    </citation>
    <scope>NUCLEOTIDE SEQUENCE</scope>
    <source>
        <strain evidence="5">Ct3Oc10</strain>
    </source>
</reference>
<proteinExistence type="predicted"/>
<dbReference type="Gene3D" id="3.40.50.150">
    <property type="entry name" value="Vaccinia Virus protein VP39"/>
    <property type="match status" value="1"/>
</dbReference>
<dbReference type="SUPFAM" id="SSF53335">
    <property type="entry name" value="S-adenosyl-L-methionine-dependent methyltransferases"/>
    <property type="match status" value="1"/>
</dbReference>
<evidence type="ECO:0000256" key="1">
    <source>
        <dbReference type="ARBA" id="ARBA00022603"/>
    </source>
</evidence>
<protein>
    <submittedName>
        <fullName evidence="5">Adenine-specific methyltransferase</fullName>
    </submittedName>
</protein>